<proteinExistence type="predicted"/>
<evidence type="ECO:0000256" key="6">
    <source>
        <dbReference type="ARBA" id="ARBA00022989"/>
    </source>
</evidence>
<accession>A0A9D7HT67</accession>
<evidence type="ECO:0000256" key="3">
    <source>
        <dbReference type="ARBA" id="ARBA00022475"/>
    </source>
</evidence>
<dbReference type="GO" id="GO:0030395">
    <property type="term" value="F:lactose binding"/>
    <property type="evidence" value="ECO:0007669"/>
    <property type="project" value="TreeGrafter"/>
</dbReference>
<evidence type="ECO:0000256" key="1">
    <source>
        <dbReference type="ARBA" id="ARBA00004429"/>
    </source>
</evidence>
<feature type="transmembrane region" description="Helical" evidence="8">
    <location>
        <begin position="155"/>
        <end position="175"/>
    </location>
</feature>
<evidence type="ECO:0000256" key="8">
    <source>
        <dbReference type="SAM" id="Phobius"/>
    </source>
</evidence>
<feature type="domain" description="Major facilitator superfamily associated" evidence="9">
    <location>
        <begin position="4"/>
        <end position="357"/>
    </location>
</feature>
<feature type="transmembrane region" description="Helical" evidence="8">
    <location>
        <begin position="7"/>
        <end position="27"/>
    </location>
</feature>
<dbReference type="GO" id="GO:0015528">
    <property type="term" value="F:lactose:proton symporter activity"/>
    <property type="evidence" value="ECO:0007669"/>
    <property type="project" value="TreeGrafter"/>
</dbReference>
<keyword evidence="7 8" id="KW-0472">Membrane</keyword>
<keyword evidence="2" id="KW-0813">Transport</keyword>
<dbReference type="Gene3D" id="1.20.1250.20">
    <property type="entry name" value="MFS general substrate transporter like domains"/>
    <property type="match status" value="2"/>
</dbReference>
<evidence type="ECO:0000256" key="2">
    <source>
        <dbReference type="ARBA" id="ARBA00022448"/>
    </source>
</evidence>
<comment type="caution">
    <text evidence="10">The sequence shown here is derived from an EMBL/GenBank/DDBJ whole genome shotgun (WGS) entry which is preliminary data.</text>
</comment>
<evidence type="ECO:0000256" key="4">
    <source>
        <dbReference type="ARBA" id="ARBA00022519"/>
    </source>
</evidence>
<name>A0A9D7HT67_9PROT</name>
<protein>
    <submittedName>
        <fullName evidence="10">MFS transporter</fullName>
    </submittedName>
</protein>
<feature type="transmembrane region" description="Helical" evidence="8">
    <location>
        <begin position="327"/>
        <end position="347"/>
    </location>
</feature>
<keyword evidence="5 8" id="KW-0812">Transmembrane</keyword>
<dbReference type="PANTHER" id="PTHR23522">
    <property type="entry name" value="BLL5896 PROTEIN"/>
    <property type="match status" value="1"/>
</dbReference>
<comment type="subcellular location">
    <subcellularLocation>
        <location evidence="1">Cell inner membrane</location>
        <topology evidence="1">Multi-pass membrane protein</topology>
    </subcellularLocation>
</comment>
<keyword evidence="4" id="KW-0997">Cell inner membrane</keyword>
<evidence type="ECO:0000313" key="10">
    <source>
        <dbReference type="EMBL" id="MBK6975386.1"/>
    </source>
</evidence>
<reference evidence="10" key="1">
    <citation type="submission" date="2020-10" db="EMBL/GenBank/DDBJ databases">
        <title>Connecting structure to function with the recovery of over 1000 high-quality activated sludge metagenome-assembled genomes encoding full-length rRNA genes using long-read sequencing.</title>
        <authorList>
            <person name="Singleton C.M."/>
            <person name="Petriglieri F."/>
            <person name="Kristensen J.M."/>
            <person name="Kirkegaard R.H."/>
            <person name="Michaelsen T.Y."/>
            <person name="Andersen M.H."/>
            <person name="Karst S.M."/>
            <person name="Dueholm M.S."/>
            <person name="Nielsen P.H."/>
            <person name="Albertsen M."/>
        </authorList>
    </citation>
    <scope>NUCLEOTIDE SEQUENCE</scope>
    <source>
        <strain evidence="10">Bjer_18-Q3-R1-45_BAT3C.347</strain>
    </source>
</reference>
<dbReference type="PANTHER" id="PTHR23522:SF10">
    <property type="entry name" value="3-PHENYLPROPIONIC ACID TRANSPORTER-RELATED"/>
    <property type="match status" value="1"/>
</dbReference>
<feature type="transmembrane region" description="Helical" evidence="8">
    <location>
        <begin position="39"/>
        <end position="58"/>
    </location>
</feature>
<feature type="transmembrane region" description="Helical" evidence="8">
    <location>
        <begin position="353"/>
        <end position="374"/>
    </location>
</feature>
<dbReference type="InterPro" id="IPR036259">
    <property type="entry name" value="MFS_trans_sf"/>
</dbReference>
<keyword evidence="6 8" id="KW-1133">Transmembrane helix</keyword>
<sequence length="383" mass="41506">MLPYWRLSAYYFFYFAFVGTFAPYFSLYLKSLSFSAWDIGVLNSLMPVMRVAAPNLWSWLAERIGAQTPIVRLAGLMSVVGFSLLFFTRSFAGVFFAMALMSFFWSAAIPLVDTLTLSHLGSQAQRYGRIRLWGSIGFIVAVLAVGAALDAMPIAGLLPMTMTTLVGIFACALLMPEAPKPPHQADHSPIADILRRAEVRALFVACFFMSAAHGALYVFYSLFLVGNGYSTAAVGWLWTLGVLAEIGVFIAMPHLLRLFTIRSMLLFSFACAVARFLIIGWFVESAPLLVLAQLLHGATFGAYHAAAVAAVGHWFGTRHQSRGQAIYGSVSFGAGGMTGGLVSGLTWDWVGPAATYSISSLFALIGLAVILVSWRPSAQSDGR</sequence>
<dbReference type="AlphaFoldDB" id="A0A9D7HT67"/>
<dbReference type="PIRSF" id="PIRSF004925">
    <property type="entry name" value="HcaT"/>
    <property type="match status" value="1"/>
</dbReference>
<feature type="transmembrane region" description="Helical" evidence="8">
    <location>
        <begin position="264"/>
        <end position="283"/>
    </location>
</feature>
<dbReference type="Pfam" id="PF12832">
    <property type="entry name" value="MFS_1_like"/>
    <property type="match status" value="1"/>
</dbReference>
<gene>
    <name evidence="10" type="ORF">IPH26_21380</name>
</gene>
<feature type="transmembrane region" description="Helical" evidence="8">
    <location>
        <begin position="229"/>
        <end position="252"/>
    </location>
</feature>
<dbReference type="Proteomes" id="UP000807785">
    <property type="component" value="Unassembled WGS sequence"/>
</dbReference>
<dbReference type="InterPro" id="IPR026032">
    <property type="entry name" value="HcaT-like"/>
</dbReference>
<dbReference type="GO" id="GO:0005886">
    <property type="term" value="C:plasma membrane"/>
    <property type="evidence" value="ECO:0007669"/>
    <property type="project" value="UniProtKB-SubCell"/>
</dbReference>
<keyword evidence="3" id="KW-1003">Cell membrane</keyword>
<feature type="transmembrane region" description="Helical" evidence="8">
    <location>
        <begin position="70"/>
        <end position="88"/>
    </location>
</feature>
<evidence type="ECO:0000259" key="9">
    <source>
        <dbReference type="Pfam" id="PF12832"/>
    </source>
</evidence>
<dbReference type="EMBL" id="JADJEV010000005">
    <property type="protein sequence ID" value="MBK6975386.1"/>
    <property type="molecule type" value="Genomic_DNA"/>
</dbReference>
<organism evidence="10 11">
    <name type="scientific">Candidatus Methylophosphatis roskildensis</name>
    <dbReference type="NCBI Taxonomy" id="2899263"/>
    <lineage>
        <taxon>Bacteria</taxon>
        <taxon>Pseudomonadati</taxon>
        <taxon>Pseudomonadota</taxon>
        <taxon>Betaproteobacteria</taxon>
        <taxon>Nitrosomonadales</taxon>
        <taxon>Sterolibacteriaceae</taxon>
        <taxon>Candidatus Methylophosphatis</taxon>
    </lineage>
</organism>
<evidence type="ECO:0000313" key="11">
    <source>
        <dbReference type="Proteomes" id="UP000807785"/>
    </source>
</evidence>
<feature type="transmembrane region" description="Helical" evidence="8">
    <location>
        <begin position="130"/>
        <end position="149"/>
    </location>
</feature>
<dbReference type="SUPFAM" id="SSF103473">
    <property type="entry name" value="MFS general substrate transporter"/>
    <property type="match status" value="1"/>
</dbReference>
<feature type="transmembrane region" description="Helical" evidence="8">
    <location>
        <begin position="295"/>
        <end position="315"/>
    </location>
</feature>
<evidence type="ECO:0000256" key="7">
    <source>
        <dbReference type="ARBA" id="ARBA00023136"/>
    </source>
</evidence>
<dbReference type="NCBIfam" id="NF037955">
    <property type="entry name" value="mfs"/>
    <property type="match status" value="1"/>
</dbReference>
<evidence type="ECO:0000256" key="5">
    <source>
        <dbReference type="ARBA" id="ARBA00022692"/>
    </source>
</evidence>
<feature type="transmembrane region" description="Helical" evidence="8">
    <location>
        <begin position="94"/>
        <end position="118"/>
    </location>
</feature>
<feature type="transmembrane region" description="Helical" evidence="8">
    <location>
        <begin position="201"/>
        <end position="223"/>
    </location>
</feature>
<dbReference type="InterPro" id="IPR024989">
    <property type="entry name" value="MFS_assoc_dom"/>
</dbReference>